<accession>A0A7K4YH38</accession>
<dbReference type="OrthoDB" id="29308at2759"/>
<keyword evidence="8" id="KW-1185">Reference proteome</keyword>
<dbReference type="GO" id="GO:0012505">
    <property type="term" value="C:endomembrane system"/>
    <property type="evidence" value="ECO:0007669"/>
    <property type="project" value="UniProtKB-SubCell"/>
</dbReference>
<organism evidence="7 8">
    <name type="scientific">Bucorvus abyssinicus</name>
    <name type="common">Northern ground-hornbill</name>
    <name type="synonym">Abyssinian ground-hornbill</name>
    <dbReference type="NCBI Taxonomy" id="153643"/>
    <lineage>
        <taxon>Eukaryota</taxon>
        <taxon>Metazoa</taxon>
        <taxon>Chordata</taxon>
        <taxon>Craniata</taxon>
        <taxon>Vertebrata</taxon>
        <taxon>Euteleostomi</taxon>
        <taxon>Archelosauria</taxon>
        <taxon>Archosauria</taxon>
        <taxon>Dinosauria</taxon>
        <taxon>Saurischia</taxon>
        <taxon>Theropoda</taxon>
        <taxon>Coelurosauria</taxon>
        <taxon>Aves</taxon>
        <taxon>Neognathae</taxon>
        <taxon>Neoaves</taxon>
        <taxon>Telluraves</taxon>
        <taxon>Coraciimorphae</taxon>
        <taxon>Bucerotiformes</taxon>
        <taxon>Bucorvidae</taxon>
        <taxon>Bucorvus</taxon>
    </lineage>
</organism>
<dbReference type="InterPro" id="IPR002553">
    <property type="entry name" value="Clathrin/coatomer_adapt-like_N"/>
</dbReference>
<feature type="non-terminal residue" evidence="7">
    <location>
        <position position="176"/>
    </location>
</feature>
<protein>
    <submittedName>
        <fullName evidence="7">AP4E1 protein</fullName>
    </submittedName>
</protein>
<comment type="subcellular location">
    <subcellularLocation>
        <location evidence="1">Endomembrane system</location>
        <topology evidence="1">Peripheral membrane protein</topology>
    </subcellularLocation>
</comment>
<keyword evidence="5" id="KW-0472">Membrane</keyword>
<evidence type="ECO:0000256" key="1">
    <source>
        <dbReference type="ARBA" id="ARBA00004184"/>
    </source>
</evidence>
<dbReference type="Gene3D" id="1.25.10.10">
    <property type="entry name" value="Leucine-rich Repeat Variant"/>
    <property type="match status" value="1"/>
</dbReference>
<evidence type="ECO:0000313" key="7">
    <source>
        <dbReference type="EMBL" id="NWR58357.1"/>
    </source>
</evidence>
<dbReference type="GO" id="GO:0016192">
    <property type="term" value="P:vesicle-mediated transport"/>
    <property type="evidence" value="ECO:0007669"/>
    <property type="project" value="InterPro"/>
</dbReference>
<dbReference type="AlphaFoldDB" id="A0A7K4YH38"/>
<reference evidence="7 8" key="1">
    <citation type="submission" date="2019-09" db="EMBL/GenBank/DDBJ databases">
        <title>Bird 10,000 Genomes (B10K) Project - Family phase.</title>
        <authorList>
            <person name="Zhang G."/>
        </authorList>
    </citation>
    <scope>NUCLEOTIDE SEQUENCE [LARGE SCALE GENOMIC DNA]</scope>
    <source>
        <strain evidence="7">B10K-DU-012-80</strain>
    </source>
</reference>
<dbReference type="GO" id="GO:0030117">
    <property type="term" value="C:membrane coat"/>
    <property type="evidence" value="ECO:0007669"/>
    <property type="project" value="InterPro"/>
</dbReference>
<comment type="similarity">
    <text evidence="2">Belongs to the adaptor complexes large subunit family.</text>
</comment>
<evidence type="ECO:0000256" key="4">
    <source>
        <dbReference type="ARBA" id="ARBA00022927"/>
    </source>
</evidence>
<keyword evidence="4" id="KW-0653">Protein transport</keyword>
<proteinExistence type="inferred from homology"/>
<dbReference type="InterPro" id="IPR011989">
    <property type="entry name" value="ARM-like"/>
</dbReference>
<name>A0A7K4YH38_BUCAB</name>
<evidence type="ECO:0000256" key="5">
    <source>
        <dbReference type="ARBA" id="ARBA00023136"/>
    </source>
</evidence>
<evidence type="ECO:0000259" key="6">
    <source>
        <dbReference type="Pfam" id="PF01602"/>
    </source>
</evidence>
<feature type="domain" description="Clathrin/coatomer adaptor adaptin-like N-terminal" evidence="6">
    <location>
        <begin position="1"/>
        <end position="174"/>
    </location>
</feature>
<dbReference type="GO" id="GO:0006886">
    <property type="term" value="P:intracellular protein transport"/>
    <property type="evidence" value="ECO:0007669"/>
    <property type="project" value="InterPro"/>
</dbReference>
<dbReference type="InterPro" id="IPR050840">
    <property type="entry name" value="Adaptor_Complx_Large_Subunit"/>
</dbReference>
<evidence type="ECO:0000256" key="3">
    <source>
        <dbReference type="ARBA" id="ARBA00022448"/>
    </source>
</evidence>
<keyword evidence="3" id="KW-0813">Transport</keyword>
<dbReference type="PANTHER" id="PTHR22780">
    <property type="entry name" value="ADAPTIN, ALPHA/GAMMA/EPSILON"/>
    <property type="match status" value="1"/>
</dbReference>
<dbReference type="EMBL" id="VYZL01001816">
    <property type="protein sequence ID" value="NWR58357.1"/>
    <property type="molecule type" value="Genomic_DNA"/>
</dbReference>
<dbReference type="InterPro" id="IPR016024">
    <property type="entry name" value="ARM-type_fold"/>
</dbReference>
<feature type="non-terminal residue" evidence="7">
    <location>
        <position position="1"/>
    </location>
</feature>
<dbReference type="Pfam" id="PF01602">
    <property type="entry name" value="Adaptin_N"/>
    <property type="match status" value="1"/>
</dbReference>
<gene>
    <name evidence="7" type="primary">Ap4e1_0</name>
    <name evidence="7" type="ORF">BUCABY_R12082</name>
</gene>
<comment type="caution">
    <text evidence="7">The sequence shown here is derived from an EMBL/GenBank/DDBJ whole genome shotgun (WGS) entry which is preliminary data.</text>
</comment>
<sequence length="176" mass="19956">IGYLAVSLFLHENHELLLLLVNTVVKDLQSTNLVEVCMALTIVSQIFPREMIPAVLPLIEDKLQHSKEIIRRKAVQALYKFYLIAPNQVQHIHDKFRKALCDRDAGVMAASLHIYLQMIKENSSGYKDLTASFVTILKQVVGGKLPIDFNYHSVPAPWLQIQLLRILGLLGKDDSR</sequence>
<evidence type="ECO:0000256" key="2">
    <source>
        <dbReference type="ARBA" id="ARBA00006613"/>
    </source>
</evidence>
<dbReference type="Proteomes" id="UP000551127">
    <property type="component" value="Unassembled WGS sequence"/>
</dbReference>
<dbReference type="SUPFAM" id="SSF48371">
    <property type="entry name" value="ARM repeat"/>
    <property type="match status" value="1"/>
</dbReference>
<evidence type="ECO:0000313" key="8">
    <source>
        <dbReference type="Proteomes" id="UP000551127"/>
    </source>
</evidence>